<accession>A0ABV2NTZ9</accession>
<evidence type="ECO:0000313" key="2">
    <source>
        <dbReference type="Proteomes" id="UP001549119"/>
    </source>
</evidence>
<proteinExistence type="predicted"/>
<dbReference type="Proteomes" id="UP001549119">
    <property type="component" value="Unassembled WGS sequence"/>
</dbReference>
<organism evidence="1 2">
    <name type="scientific">Methylobacterium radiotolerans</name>
    <dbReference type="NCBI Taxonomy" id="31998"/>
    <lineage>
        <taxon>Bacteria</taxon>
        <taxon>Pseudomonadati</taxon>
        <taxon>Pseudomonadota</taxon>
        <taxon>Alphaproteobacteria</taxon>
        <taxon>Hyphomicrobiales</taxon>
        <taxon>Methylobacteriaceae</taxon>
        <taxon>Methylobacterium</taxon>
    </lineage>
</organism>
<comment type="caution">
    <text evidence="1">The sequence shown here is derived from an EMBL/GenBank/DDBJ whole genome shotgun (WGS) entry which is preliminary data.</text>
</comment>
<evidence type="ECO:0000313" key="1">
    <source>
        <dbReference type="EMBL" id="MET3870012.1"/>
    </source>
</evidence>
<name>A0ABV2NTZ9_9HYPH</name>
<gene>
    <name evidence="1" type="ORF">ABIC20_007397</name>
</gene>
<protein>
    <recommendedName>
        <fullName evidence="3">DUF222 domain-containing protein</fullName>
    </recommendedName>
</protein>
<dbReference type="EMBL" id="JBEPNW010000008">
    <property type="protein sequence ID" value="MET3870012.1"/>
    <property type="molecule type" value="Genomic_DNA"/>
</dbReference>
<reference evidence="1 2" key="1">
    <citation type="submission" date="2024-06" db="EMBL/GenBank/DDBJ databases">
        <title>Genomics of switchgrass bacterial isolates.</title>
        <authorList>
            <person name="Shade A."/>
        </authorList>
    </citation>
    <scope>NUCLEOTIDE SEQUENCE [LARGE SCALE GENOMIC DNA]</scope>
    <source>
        <strain evidence="1 2">PvP084</strain>
    </source>
</reference>
<keyword evidence="2" id="KW-1185">Reference proteome</keyword>
<sequence>MLAPSAAYAIASQWGSYIHSADPGACFYAFHAGDGRPVSEEHRTQCLAHLDGTVLPEAEDRVKRTFPRRHGKRGHEHWNAVEDLNELRVLRDFLIATPLRESAH</sequence>
<dbReference type="RefSeq" id="WP_209651127.1">
    <property type="nucleotide sequence ID" value="NZ_JBEPNV010000005.1"/>
</dbReference>
<evidence type="ECO:0008006" key="3">
    <source>
        <dbReference type="Google" id="ProtNLM"/>
    </source>
</evidence>